<dbReference type="CDD" id="cd18993">
    <property type="entry name" value="LGIC_ECD_GluCl"/>
    <property type="match status" value="1"/>
</dbReference>
<dbReference type="Pfam" id="PF02931">
    <property type="entry name" value="Neur_chan_LBD"/>
    <property type="match status" value="1"/>
</dbReference>
<keyword evidence="5 11" id="KW-0812">Transmembrane</keyword>
<evidence type="ECO:0000259" key="13">
    <source>
        <dbReference type="Pfam" id="PF02932"/>
    </source>
</evidence>
<comment type="caution">
    <text evidence="11">Lacks conserved residue(s) required for the propagation of feature annotation.</text>
</comment>
<evidence type="ECO:0000259" key="12">
    <source>
        <dbReference type="Pfam" id="PF02931"/>
    </source>
</evidence>
<sequence>MCRYLTKMQGYRPKEQWSLETAYNYFVHCLRDLLVKWARMSKNQEGRKEADELANKAHQRAKGQLWIKKLLDPKIYNRNIRPQIGRDGKLSPTIVKTTLAINSLGAVREYTMEFKAQFRFQQEWFDHRLIFNDSTFGDRDYLFLAHDQRIWYPDTFFQNEKTARYHDFDQPNVFVTVRKDGYVIYNRRLTMTFACTMKLKKYPLDSQLCFIEFASYAYTTADIIYVWSEKPLDIGIESVKALSNFRILYYGNDSCTSNTSTGAYSCLRVVLYMKRVFSFFFLQLYIPSTLLVAVSWVSYWIDWRAAAGRVPLAIVTLLAMITQSHAINANLPPVSYAKAIDVWVGACVMFIFGSLLEYALVNFTGISDQKKKAEIDEKRLGQFGAVNFFDQVPLTEARTAGVGASMGASVMESQNSVPHKSGIFGESTVNFED</sequence>
<dbReference type="SUPFAM" id="SSF90112">
    <property type="entry name" value="Neurotransmitter-gated ion-channel transmembrane pore"/>
    <property type="match status" value="1"/>
</dbReference>
<keyword evidence="3 11" id="KW-0813">Transport</keyword>
<dbReference type="InterPro" id="IPR036719">
    <property type="entry name" value="Neuro-gated_channel_TM_sf"/>
</dbReference>
<evidence type="ECO:0000256" key="1">
    <source>
        <dbReference type="ARBA" id="ARBA00004141"/>
    </source>
</evidence>
<dbReference type="InterPro" id="IPR036734">
    <property type="entry name" value="Neur_chan_lig-bd_sf"/>
</dbReference>
<evidence type="ECO:0000256" key="7">
    <source>
        <dbReference type="ARBA" id="ARBA00022989"/>
    </source>
</evidence>
<dbReference type="GO" id="GO:0005886">
    <property type="term" value="C:plasma membrane"/>
    <property type="evidence" value="ECO:0007669"/>
    <property type="project" value="UniProtKB-SubCell"/>
</dbReference>
<evidence type="ECO:0000256" key="4">
    <source>
        <dbReference type="ARBA" id="ARBA00022475"/>
    </source>
</evidence>
<dbReference type="PRINTS" id="PR00252">
    <property type="entry name" value="NRIONCHANNEL"/>
</dbReference>
<dbReference type="AlphaFoldDB" id="A0A915JXU4"/>
<dbReference type="NCBIfam" id="TIGR00860">
    <property type="entry name" value="LIC"/>
    <property type="match status" value="1"/>
</dbReference>
<dbReference type="PROSITE" id="PS00236">
    <property type="entry name" value="NEUROTR_ION_CHANNEL"/>
    <property type="match status" value="1"/>
</dbReference>
<feature type="transmembrane region" description="Helical" evidence="11">
    <location>
        <begin position="310"/>
        <end position="328"/>
    </location>
</feature>
<feature type="transmembrane region" description="Helical" evidence="11">
    <location>
        <begin position="340"/>
        <end position="361"/>
    </location>
</feature>
<comment type="similarity">
    <text evidence="11">Belongs to the ligand-gated ion channel (TC 1.A.9) family.</text>
</comment>
<keyword evidence="8 11" id="KW-0406">Ion transport</keyword>
<accession>A0A915JXU4</accession>
<dbReference type="WBParaSite" id="nRc.2.0.1.t30903-RA">
    <property type="protein sequence ID" value="nRc.2.0.1.t30903-RA"/>
    <property type="gene ID" value="nRc.2.0.1.g30903"/>
</dbReference>
<evidence type="ECO:0000256" key="3">
    <source>
        <dbReference type="ARBA" id="ARBA00022448"/>
    </source>
</evidence>
<dbReference type="Pfam" id="PF02932">
    <property type="entry name" value="Neur_chan_memb"/>
    <property type="match status" value="1"/>
</dbReference>
<name>A0A915JXU4_ROMCU</name>
<dbReference type="PRINTS" id="PR00253">
    <property type="entry name" value="GABAARECEPTR"/>
</dbReference>
<keyword evidence="14" id="KW-1185">Reference proteome</keyword>
<evidence type="ECO:0000313" key="15">
    <source>
        <dbReference type="WBParaSite" id="nRc.2.0.1.t30903-RA"/>
    </source>
</evidence>
<evidence type="ECO:0000256" key="11">
    <source>
        <dbReference type="RuleBase" id="RU000687"/>
    </source>
</evidence>
<dbReference type="CDD" id="cd19062">
    <property type="entry name" value="LGIC_TM_GluCl"/>
    <property type="match status" value="1"/>
</dbReference>
<evidence type="ECO:0000256" key="6">
    <source>
        <dbReference type="ARBA" id="ARBA00022729"/>
    </source>
</evidence>
<keyword evidence="7 11" id="KW-1133">Transmembrane helix</keyword>
<evidence type="ECO:0000256" key="8">
    <source>
        <dbReference type="ARBA" id="ARBA00023065"/>
    </source>
</evidence>
<keyword evidence="4" id="KW-1003">Cell membrane</keyword>
<evidence type="ECO:0000256" key="9">
    <source>
        <dbReference type="ARBA" id="ARBA00023136"/>
    </source>
</evidence>
<organism evidence="14 15">
    <name type="scientific">Romanomermis culicivorax</name>
    <name type="common">Nematode worm</name>
    <dbReference type="NCBI Taxonomy" id="13658"/>
    <lineage>
        <taxon>Eukaryota</taxon>
        <taxon>Metazoa</taxon>
        <taxon>Ecdysozoa</taxon>
        <taxon>Nematoda</taxon>
        <taxon>Enoplea</taxon>
        <taxon>Dorylaimia</taxon>
        <taxon>Mermithida</taxon>
        <taxon>Mermithoidea</taxon>
        <taxon>Mermithidae</taxon>
        <taxon>Romanomermis</taxon>
    </lineage>
</organism>
<evidence type="ECO:0000256" key="5">
    <source>
        <dbReference type="ARBA" id="ARBA00022692"/>
    </source>
</evidence>
<feature type="domain" description="Neurotransmitter-gated ion-channel transmembrane" evidence="13">
    <location>
        <begin position="284"/>
        <end position="400"/>
    </location>
</feature>
<dbReference type="InterPro" id="IPR018000">
    <property type="entry name" value="Neurotransmitter_ion_chnl_CS"/>
</dbReference>
<evidence type="ECO:0000256" key="2">
    <source>
        <dbReference type="ARBA" id="ARBA00004236"/>
    </source>
</evidence>
<protein>
    <submittedName>
        <fullName evidence="15">Uncharacterized protein</fullName>
    </submittedName>
</protein>
<dbReference type="InterPro" id="IPR038050">
    <property type="entry name" value="Neuro_actylchol_rec"/>
</dbReference>
<dbReference type="InterPro" id="IPR006029">
    <property type="entry name" value="Neurotrans-gated_channel_TM"/>
</dbReference>
<dbReference type="FunFam" id="1.20.58.390:FF:000082">
    <property type="entry name" value="Glutamate-gated ChLoride channel"/>
    <property type="match status" value="1"/>
</dbReference>
<dbReference type="SUPFAM" id="SSF63712">
    <property type="entry name" value="Nicotinic receptor ligand binding domain-like"/>
    <property type="match status" value="1"/>
</dbReference>
<feature type="domain" description="Neurotransmitter-gated ion-channel ligand-binding" evidence="12">
    <location>
        <begin position="67"/>
        <end position="234"/>
    </location>
</feature>
<dbReference type="PANTHER" id="PTHR18945">
    <property type="entry name" value="NEUROTRANSMITTER GATED ION CHANNEL"/>
    <property type="match status" value="1"/>
</dbReference>
<dbReference type="Gene3D" id="2.70.170.10">
    <property type="entry name" value="Neurotransmitter-gated ion-channel ligand-binding domain"/>
    <property type="match status" value="1"/>
</dbReference>
<dbReference type="Proteomes" id="UP000887565">
    <property type="component" value="Unplaced"/>
</dbReference>
<dbReference type="InterPro" id="IPR006202">
    <property type="entry name" value="Neur_chan_lig-bd"/>
</dbReference>
<dbReference type="InterPro" id="IPR006201">
    <property type="entry name" value="Neur_channel"/>
</dbReference>
<dbReference type="InterPro" id="IPR006028">
    <property type="entry name" value="GABAA/Glycine_rcpt"/>
</dbReference>
<reference evidence="15" key="1">
    <citation type="submission" date="2022-11" db="UniProtKB">
        <authorList>
            <consortium name="WormBaseParasite"/>
        </authorList>
    </citation>
    <scope>IDENTIFICATION</scope>
</reference>
<dbReference type="InterPro" id="IPR044721">
    <property type="entry name" value="GluCl_TM"/>
</dbReference>
<dbReference type="GO" id="GO:0005230">
    <property type="term" value="F:extracellular ligand-gated monoatomic ion channel activity"/>
    <property type="evidence" value="ECO:0007669"/>
    <property type="project" value="InterPro"/>
</dbReference>
<evidence type="ECO:0000256" key="10">
    <source>
        <dbReference type="ARBA" id="ARBA00023303"/>
    </source>
</evidence>
<evidence type="ECO:0000313" key="14">
    <source>
        <dbReference type="Proteomes" id="UP000887565"/>
    </source>
</evidence>
<dbReference type="GO" id="GO:0004888">
    <property type="term" value="F:transmembrane signaling receptor activity"/>
    <property type="evidence" value="ECO:0007669"/>
    <property type="project" value="InterPro"/>
</dbReference>
<dbReference type="OMA" id="MENIVYS"/>
<feature type="transmembrane region" description="Helical" evidence="11">
    <location>
        <begin position="276"/>
        <end position="298"/>
    </location>
</feature>
<keyword evidence="10 11" id="KW-0407">Ion channel</keyword>
<keyword evidence="6" id="KW-0732">Signal</keyword>
<proteinExistence type="inferred from homology"/>
<dbReference type="Gene3D" id="1.20.58.390">
    <property type="entry name" value="Neurotransmitter-gated ion-channel transmembrane domain"/>
    <property type="match status" value="1"/>
</dbReference>
<keyword evidence="9 11" id="KW-0472">Membrane</keyword>
<comment type="subcellular location">
    <subcellularLocation>
        <location evidence="2">Cell membrane</location>
    </subcellularLocation>
    <subcellularLocation>
        <location evidence="1">Membrane</location>
        <topology evidence="1">Multi-pass membrane protein</topology>
    </subcellularLocation>
</comment>